<keyword evidence="6 7" id="KW-0472">Membrane</keyword>
<reference evidence="8 9" key="1">
    <citation type="submission" date="2019-03" db="EMBL/GenBank/DDBJ databases">
        <title>Genomic Encyclopedia of Type Strains, Phase III (KMG-III): the genomes of soil and plant-associated and newly described type strains.</title>
        <authorList>
            <person name="Whitman W."/>
        </authorList>
    </citation>
    <scope>NUCLEOTIDE SEQUENCE [LARGE SCALE GENOMIC DNA]</scope>
    <source>
        <strain evidence="8 9">CECT 8301</strain>
    </source>
</reference>
<evidence type="ECO:0000313" key="9">
    <source>
        <dbReference type="Proteomes" id="UP000294824"/>
    </source>
</evidence>
<dbReference type="CDD" id="cd13127">
    <property type="entry name" value="MATE_tuaB_like"/>
    <property type="match status" value="1"/>
</dbReference>
<evidence type="ECO:0000256" key="5">
    <source>
        <dbReference type="ARBA" id="ARBA00022989"/>
    </source>
</evidence>
<feature type="transmembrane region" description="Helical" evidence="7">
    <location>
        <begin position="442"/>
        <end position="461"/>
    </location>
</feature>
<comment type="caution">
    <text evidence="8">The sequence shown here is derived from an EMBL/GenBank/DDBJ whole genome shotgun (WGS) entry which is preliminary data.</text>
</comment>
<proteinExistence type="inferred from homology"/>
<evidence type="ECO:0000313" key="8">
    <source>
        <dbReference type="EMBL" id="TDY62441.1"/>
    </source>
</evidence>
<feature type="transmembrane region" description="Helical" evidence="7">
    <location>
        <begin position="42"/>
        <end position="66"/>
    </location>
</feature>
<feature type="transmembrane region" description="Helical" evidence="7">
    <location>
        <begin position="78"/>
        <end position="100"/>
    </location>
</feature>
<feature type="transmembrane region" description="Helical" evidence="7">
    <location>
        <begin position="205"/>
        <end position="227"/>
    </location>
</feature>
<feature type="transmembrane region" description="Helical" evidence="7">
    <location>
        <begin position="385"/>
        <end position="405"/>
    </location>
</feature>
<dbReference type="Pfam" id="PF13440">
    <property type="entry name" value="Polysacc_synt_3"/>
    <property type="match status" value="1"/>
</dbReference>
<dbReference type="PANTHER" id="PTHR30250:SF10">
    <property type="entry name" value="LIPOPOLYSACCHARIDE BIOSYNTHESIS PROTEIN WZXC"/>
    <property type="match status" value="1"/>
</dbReference>
<keyword evidence="9" id="KW-1185">Reference proteome</keyword>
<feature type="transmembrane region" description="Helical" evidence="7">
    <location>
        <begin position="12"/>
        <end position="36"/>
    </location>
</feature>
<keyword evidence="5 7" id="KW-1133">Transmembrane helix</keyword>
<feature type="transmembrane region" description="Helical" evidence="7">
    <location>
        <begin position="172"/>
        <end position="193"/>
    </location>
</feature>
<comment type="subcellular location">
    <subcellularLocation>
        <location evidence="1">Cell membrane</location>
        <topology evidence="1">Multi-pass membrane protein</topology>
    </subcellularLocation>
</comment>
<dbReference type="GO" id="GO:0005886">
    <property type="term" value="C:plasma membrane"/>
    <property type="evidence" value="ECO:0007669"/>
    <property type="project" value="UniProtKB-SubCell"/>
</dbReference>
<feature type="transmembrane region" description="Helical" evidence="7">
    <location>
        <begin position="359"/>
        <end position="379"/>
    </location>
</feature>
<feature type="transmembrane region" description="Helical" evidence="7">
    <location>
        <begin position="112"/>
        <end position="137"/>
    </location>
</feature>
<dbReference type="AlphaFoldDB" id="A0A4V3HGW9"/>
<evidence type="ECO:0000256" key="3">
    <source>
        <dbReference type="ARBA" id="ARBA00022475"/>
    </source>
</evidence>
<evidence type="ECO:0000256" key="6">
    <source>
        <dbReference type="ARBA" id="ARBA00023136"/>
    </source>
</evidence>
<dbReference type="RefSeq" id="WP_162857648.1">
    <property type="nucleotide sequence ID" value="NZ_SORL01000008.1"/>
</dbReference>
<dbReference type="EMBL" id="SORL01000008">
    <property type="protein sequence ID" value="TDY62441.1"/>
    <property type="molecule type" value="Genomic_DNA"/>
</dbReference>
<dbReference type="Proteomes" id="UP000294824">
    <property type="component" value="Unassembled WGS sequence"/>
</dbReference>
<feature type="transmembrane region" description="Helical" evidence="7">
    <location>
        <begin position="233"/>
        <end position="252"/>
    </location>
</feature>
<dbReference type="PANTHER" id="PTHR30250">
    <property type="entry name" value="PST FAMILY PREDICTED COLANIC ACID TRANSPORTER"/>
    <property type="match status" value="1"/>
</dbReference>
<accession>A0A4V3HGW9</accession>
<organism evidence="8 9">
    <name type="scientific">Algibacter lectus</name>
    <dbReference type="NCBI Taxonomy" id="221126"/>
    <lineage>
        <taxon>Bacteria</taxon>
        <taxon>Pseudomonadati</taxon>
        <taxon>Bacteroidota</taxon>
        <taxon>Flavobacteriia</taxon>
        <taxon>Flavobacteriales</taxon>
        <taxon>Flavobacteriaceae</taxon>
        <taxon>Algibacter</taxon>
    </lineage>
</organism>
<feature type="transmembrane region" description="Helical" evidence="7">
    <location>
        <begin position="149"/>
        <end position="166"/>
    </location>
</feature>
<feature type="transmembrane region" description="Helical" evidence="7">
    <location>
        <begin position="417"/>
        <end position="436"/>
    </location>
</feature>
<protein>
    <submittedName>
        <fullName evidence="8">O-antigen/teichoic acid export membrane protein</fullName>
    </submittedName>
</protein>
<comment type="similarity">
    <text evidence="2">Belongs to the polysaccharide synthase family.</text>
</comment>
<keyword evidence="4 7" id="KW-0812">Transmembrane</keyword>
<evidence type="ECO:0000256" key="2">
    <source>
        <dbReference type="ARBA" id="ARBA00007430"/>
    </source>
</evidence>
<feature type="transmembrane region" description="Helical" evidence="7">
    <location>
        <begin position="285"/>
        <end position="307"/>
    </location>
</feature>
<sequence>MDSKKIISGIKWTGIQFFLEFLFKFSIKLVLAKILLPNEFGLVGMCTVFIVIADGASELGMSAALIQRKEEEEVKAMYSTAFWSGLIWGILLYAITSFIIGPFAAHFYNEPILTTLFPVLSLSILIRPLSLVHVVILTRAMDFRKIAKIFNISALIAGVLALIAAYSDMGIWALVINNVLALGLTIPFLYVAIKWKPTFEWNKDYFKSIFGFGAYSTGTSIFSTLTYNIDNLIVGKILGSSLLGAYTLSFSLTEQLRQMISAILGKVMFPVYGKSQDNKEQLKDYFLKIVNFNAIIIYPIMTFLIVFSRDIIVGFFGDKWEQAVIPLKILSLAVMVHLLVNSFGTLIRGLGKPKVEMKIIIGLTILILIPSLYVGVSYFGLVGAAYAIVFNKITLVVTALIVLNKEVGLTIFDVFKAVRSAIASLLLSVCIVYILISFKIENIFILSIVYAISYLVSVYFMEKKNIENILKNVL</sequence>
<name>A0A4V3HGW9_9FLAO</name>
<evidence type="ECO:0000256" key="1">
    <source>
        <dbReference type="ARBA" id="ARBA00004651"/>
    </source>
</evidence>
<gene>
    <name evidence="8" type="ORF">DFQ06_2281</name>
</gene>
<evidence type="ECO:0000256" key="4">
    <source>
        <dbReference type="ARBA" id="ARBA00022692"/>
    </source>
</evidence>
<feature type="transmembrane region" description="Helical" evidence="7">
    <location>
        <begin position="327"/>
        <end position="347"/>
    </location>
</feature>
<evidence type="ECO:0000256" key="7">
    <source>
        <dbReference type="SAM" id="Phobius"/>
    </source>
</evidence>
<keyword evidence="3" id="KW-1003">Cell membrane</keyword>
<dbReference type="InterPro" id="IPR050833">
    <property type="entry name" value="Poly_Biosynth_Transport"/>
</dbReference>